<protein>
    <submittedName>
        <fullName evidence="1">Uncharacterized protein</fullName>
    </submittedName>
</protein>
<comment type="caution">
    <text evidence="1">The sequence shown here is derived from an EMBL/GenBank/DDBJ whole genome shotgun (WGS) entry which is preliminary data.</text>
</comment>
<dbReference type="Proteomes" id="UP000292052">
    <property type="component" value="Unassembled WGS sequence"/>
</dbReference>
<evidence type="ECO:0000313" key="1">
    <source>
        <dbReference type="EMBL" id="RZC42554.1"/>
    </source>
</evidence>
<feature type="non-terminal residue" evidence="1">
    <location>
        <position position="1"/>
    </location>
</feature>
<name>A0A482WBW4_ASBVE</name>
<organism evidence="1 2">
    <name type="scientific">Asbolus verrucosus</name>
    <name type="common">Desert ironclad beetle</name>
    <dbReference type="NCBI Taxonomy" id="1661398"/>
    <lineage>
        <taxon>Eukaryota</taxon>
        <taxon>Metazoa</taxon>
        <taxon>Ecdysozoa</taxon>
        <taxon>Arthropoda</taxon>
        <taxon>Hexapoda</taxon>
        <taxon>Insecta</taxon>
        <taxon>Pterygota</taxon>
        <taxon>Neoptera</taxon>
        <taxon>Endopterygota</taxon>
        <taxon>Coleoptera</taxon>
        <taxon>Polyphaga</taxon>
        <taxon>Cucujiformia</taxon>
        <taxon>Tenebrionidae</taxon>
        <taxon>Pimeliinae</taxon>
        <taxon>Asbolus</taxon>
    </lineage>
</organism>
<dbReference type="AlphaFoldDB" id="A0A482WBW4"/>
<gene>
    <name evidence="1" type="ORF">BDFB_010293</name>
</gene>
<dbReference type="EMBL" id="QDEB01007091">
    <property type="protein sequence ID" value="RZC42554.1"/>
    <property type="molecule type" value="Genomic_DNA"/>
</dbReference>
<feature type="non-terminal residue" evidence="1">
    <location>
        <position position="101"/>
    </location>
</feature>
<keyword evidence="2" id="KW-1185">Reference proteome</keyword>
<sequence length="101" mass="11945">GVFAKKVTLENLKRAHVYQNQTVRLFLTVRQMKYSRTVPHYVLLHAITMDLEYDVFVKKVLLEEKLKANVFQKWGAKMYAKNIIEYITNVVHPAPELVRNR</sequence>
<proteinExistence type="predicted"/>
<accession>A0A482WBW4</accession>
<evidence type="ECO:0000313" key="2">
    <source>
        <dbReference type="Proteomes" id="UP000292052"/>
    </source>
</evidence>
<reference evidence="1 2" key="1">
    <citation type="submission" date="2017-03" db="EMBL/GenBank/DDBJ databases">
        <title>Genome of the blue death feigning beetle - Asbolus verrucosus.</title>
        <authorList>
            <person name="Rider S.D."/>
        </authorList>
    </citation>
    <scope>NUCLEOTIDE SEQUENCE [LARGE SCALE GENOMIC DNA]</scope>
    <source>
        <strain evidence="1">Butters</strain>
        <tissue evidence="1">Head and leg muscle</tissue>
    </source>
</reference>